<comment type="subunit">
    <text evidence="1">Monomer.</text>
</comment>
<dbReference type="PROSITE" id="PS00108">
    <property type="entry name" value="PROTEIN_KINASE_ST"/>
    <property type="match status" value="1"/>
</dbReference>
<reference evidence="8" key="1">
    <citation type="submission" date="2013-10" db="EMBL/GenBank/DDBJ databases">
        <title>Genomic analysis of the causative agents of coccidiosis in chickens.</title>
        <authorList>
            <person name="Reid A.J."/>
            <person name="Blake D."/>
            <person name="Billington K."/>
            <person name="Browne H."/>
            <person name="Dunn M."/>
            <person name="Hung S."/>
            <person name="Kawahara F."/>
            <person name="Miranda-Saavedra D."/>
            <person name="Mourier T."/>
            <person name="Nagra H."/>
            <person name="Otto T.D."/>
            <person name="Rawlings N."/>
            <person name="Sanchez A."/>
            <person name="Sanders M."/>
            <person name="Subramaniam C."/>
            <person name="Tay Y."/>
            <person name="Dear P."/>
            <person name="Doerig C."/>
            <person name="Gruber A."/>
            <person name="Parkinson J."/>
            <person name="Shirley M."/>
            <person name="Wan K.L."/>
            <person name="Berriman M."/>
            <person name="Tomley F."/>
            <person name="Pain A."/>
        </authorList>
    </citation>
    <scope>NUCLEOTIDE SEQUENCE [LARGE SCALE GENOMIC DNA]</scope>
    <source>
        <strain evidence="8">Houghton</strain>
    </source>
</reference>
<protein>
    <submittedName>
        <fullName evidence="8">CAM kinase, SNF1 family, putative</fullName>
    </submittedName>
</protein>
<keyword evidence="5 8" id="KW-0418">Kinase</keyword>
<dbReference type="InterPro" id="IPR008271">
    <property type="entry name" value="Ser/Thr_kinase_AS"/>
</dbReference>
<feature type="domain" description="Protein kinase" evidence="7">
    <location>
        <begin position="1"/>
        <end position="192"/>
    </location>
</feature>
<dbReference type="SMART" id="SM00220">
    <property type="entry name" value="S_TKc"/>
    <property type="match status" value="1"/>
</dbReference>
<dbReference type="Proteomes" id="UP000018201">
    <property type="component" value="Unassembled WGS sequence"/>
</dbReference>
<evidence type="ECO:0000256" key="5">
    <source>
        <dbReference type="ARBA" id="ARBA00022777"/>
    </source>
</evidence>
<proteinExistence type="predicted"/>
<evidence type="ECO:0000313" key="8">
    <source>
        <dbReference type="EMBL" id="CDI80231.1"/>
    </source>
</evidence>
<dbReference type="PROSITE" id="PS50011">
    <property type="entry name" value="PROTEIN_KINASE_DOM"/>
    <property type="match status" value="1"/>
</dbReference>
<name>U6GJ06_9EIME</name>
<dbReference type="Pfam" id="PF00069">
    <property type="entry name" value="Pkinase"/>
    <property type="match status" value="1"/>
</dbReference>
<evidence type="ECO:0000256" key="4">
    <source>
        <dbReference type="ARBA" id="ARBA00022741"/>
    </source>
</evidence>
<evidence type="ECO:0000256" key="2">
    <source>
        <dbReference type="ARBA" id="ARBA00022527"/>
    </source>
</evidence>
<dbReference type="GO" id="GO:0005737">
    <property type="term" value="C:cytoplasm"/>
    <property type="evidence" value="ECO:0007669"/>
    <property type="project" value="TreeGrafter"/>
</dbReference>
<reference evidence="8" key="2">
    <citation type="submission" date="2013-10" db="EMBL/GenBank/DDBJ databases">
        <authorList>
            <person name="Aslett M."/>
        </authorList>
    </citation>
    <scope>NUCLEOTIDE SEQUENCE [LARGE SCALE GENOMIC DNA]</scope>
    <source>
        <strain evidence="8">Houghton</strain>
    </source>
</reference>
<dbReference type="VEuPathDB" id="ToxoDB:EPH_0050420"/>
<gene>
    <name evidence="8" type="ORF">EPH_0050420</name>
</gene>
<keyword evidence="9" id="KW-1185">Reference proteome</keyword>
<keyword evidence="6" id="KW-0067">ATP-binding</keyword>
<dbReference type="FunFam" id="1.10.510.10:FF:000571">
    <property type="entry name" value="Maternal embryonic leucine zipper kinase"/>
    <property type="match status" value="1"/>
</dbReference>
<evidence type="ECO:0000256" key="6">
    <source>
        <dbReference type="ARBA" id="ARBA00022840"/>
    </source>
</evidence>
<evidence type="ECO:0000256" key="1">
    <source>
        <dbReference type="ARBA" id="ARBA00011245"/>
    </source>
</evidence>
<accession>U6GJ06</accession>
<dbReference type="GO" id="GO:0004674">
    <property type="term" value="F:protein serine/threonine kinase activity"/>
    <property type="evidence" value="ECO:0007669"/>
    <property type="project" value="UniProtKB-KW"/>
</dbReference>
<evidence type="ECO:0000259" key="7">
    <source>
        <dbReference type="PROSITE" id="PS50011"/>
    </source>
</evidence>
<dbReference type="PANTHER" id="PTHR24346">
    <property type="entry name" value="MAP/MICROTUBULE AFFINITY-REGULATING KINASE"/>
    <property type="match status" value="1"/>
</dbReference>
<dbReference type="InterPro" id="IPR000719">
    <property type="entry name" value="Prot_kinase_dom"/>
</dbReference>
<dbReference type="AlphaFoldDB" id="U6GJ06"/>
<dbReference type="PANTHER" id="PTHR24346:SF82">
    <property type="entry name" value="KP78A-RELATED"/>
    <property type="match status" value="1"/>
</dbReference>
<keyword evidence="2" id="KW-0723">Serine/threonine-protein kinase</keyword>
<dbReference type="InterPro" id="IPR011009">
    <property type="entry name" value="Kinase-like_dom_sf"/>
</dbReference>
<keyword evidence="4" id="KW-0547">Nucleotide-binding</keyword>
<dbReference type="GO" id="GO:0005524">
    <property type="term" value="F:ATP binding"/>
    <property type="evidence" value="ECO:0007669"/>
    <property type="project" value="UniProtKB-KW"/>
</dbReference>
<dbReference type="OrthoDB" id="193931at2759"/>
<sequence length="192" mass="21965">MLSMQMLEKIKREISILNGLNHPHITRLYELVDTPTDIFVIMEYVAGGELFDHIIQKARLSESEARRFFQQIVSAVEHCHQHLICHRDLKPENVLLDENLNVKVGDFGLSNFMRDGEFLKTSCGSPNYASPEVVSGKAYAGPEVDVWSFGVILYALLCGSLPFDDEHVPNLFKKIKHGFMVYILRHLFVLYV</sequence>
<evidence type="ECO:0000256" key="3">
    <source>
        <dbReference type="ARBA" id="ARBA00022679"/>
    </source>
</evidence>
<dbReference type="Gene3D" id="1.10.510.10">
    <property type="entry name" value="Transferase(Phosphotransferase) domain 1"/>
    <property type="match status" value="1"/>
</dbReference>
<evidence type="ECO:0000313" key="9">
    <source>
        <dbReference type="Proteomes" id="UP000018201"/>
    </source>
</evidence>
<dbReference type="GO" id="GO:0035556">
    <property type="term" value="P:intracellular signal transduction"/>
    <property type="evidence" value="ECO:0007669"/>
    <property type="project" value="TreeGrafter"/>
</dbReference>
<dbReference type="EMBL" id="HG691816">
    <property type="protein sequence ID" value="CDI80231.1"/>
    <property type="molecule type" value="Genomic_DNA"/>
</dbReference>
<keyword evidence="3" id="KW-0808">Transferase</keyword>
<organism evidence="8 9">
    <name type="scientific">Eimeria praecox</name>
    <dbReference type="NCBI Taxonomy" id="51316"/>
    <lineage>
        <taxon>Eukaryota</taxon>
        <taxon>Sar</taxon>
        <taxon>Alveolata</taxon>
        <taxon>Apicomplexa</taxon>
        <taxon>Conoidasida</taxon>
        <taxon>Coccidia</taxon>
        <taxon>Eucoccidiorida</taxon>
        <taxon>Eimeriorina</taxon>
        <taxon>Eimeriidae</taxon>
        <taxon>Eimeria</taxon>
    </lineage>
</organism>
<dbReference type="SUPFAM" id="SSF56112">
    <property type="entry name" value="Protein kinase-like (PK-like)"/>
    <property type="match status" value="1"/>
</dbReference>